<dbReference type="EMBL" id="LR797339">
    <property type="protein sequence ID" value="CAB4203928.1"/>
    <property type="molecule type" value="Genomic_DNA"/>
</dbReference>
<organism evidence="4">
    <name type="scientific">uncultured Caudovirales phage</name>
    <dbReference type="NCBI Taxonomy" id="2100421"/>
    <lineage>
        <taxon>Viruses</taxon>
        <taxon>Duplodnaviria</taxon>
        <taxon>Heunggongvirae</taxon>
        <taxon>Uroviricota</taxon>
        <taxon>Caudoviricetes</taxon>
        <taxon>Peduoviridae</taxon>
        <taxon>Maltschvirus</taxon>
        <taxon>Maltschvirus maltsch</taxon>
    </lineage>
</organism>
<proteinExistence type="predicted"/>
<evidence type="ECO:0000313" key="2">
    <source>
        <dbReference type="EMBL" id="CAB4173353.1"/>
    </source>
</evidence>
<dbReference type="EMBL" id="LR796797">
    <property type="protein sequence ID" value="CAB4166867.1"/>
    <property type="molecule type" value="Genomic_DNA"/>
</dbReference>
<name>A0A6J5S5Y3_9CAUD</name>
<evidence type="ECO:0000313" key="3">
    <source>
        <dbReference type="EMBL" id="CAB4179587.1"/>
    </source>
</evidence>
<accession>A0A6J5S5Y3</accession>
<dbReference type="EMBL" id="LR796982">
    <property type="protein sequence ID" value="CAB4179587.1"/>
    <property type="molecule type" value="Genomic_DNA"/>
</dbReference>
<gene>
    <name evidence="3" type="ORF">UFOVP1023_2</name>
    <name evidence="4" type="ORF">UFOVP1383_16</name>
    <name evidence="5" type="ORF">UFOVP1477_32</name>
    <name evidence="1" type="ORF">UFOVP848_25</name>
    <name evidence="2" type="ORF">UFOVP945_40</name>
</gene>
<evidence type="ECO:0000313" key="1">
    <source>
        <dbReference type="EMBL" id="CAB4166867.1"/>
    </source>
</evidence>
<protein>
    <submittedName>
        <fullName evidence="4">Uncharacterized protein</fullName>
    </submittedName>
</protein>
<reference evidence="4" key="1">
    <citation type="submission" date="2020-05" db="EMBL/GenBank/DDBJ databases">
        <authorList>
            <person name="Chiriac C."/>
            <person name="Salcher M."/>
            <person name="Ghai R."/>
            <person name="Kavagutti S V."/>
        </authorList>
    </citation>
    <scope>NUCLEOTIDE SEQUENCE</scope>
</reference>
<sequence length="109" mass="12439">MTVRLDWDDVRTLVPASACSLNEDEPFGAYVLGHDRALGWALRELVIGDMLDGARWDAPWPRRIYWRDVPWSIAYPDEPPCENGAEESITFERCAKDKPGAYAVTVIEW</sequence>
<dbReference type="EMBL" id="LR797436">
    <property type="protein sequence ID" value="CAB4215958.1"/>
    <property type="molecule type" value="Genomic_DNA"/>
</dbReference>
<evidence type="ECO:0000313" key="4">
    <source>
        <dbReference type="EMBL" id="CAB4203928.1"/>
    </source>
</evidence>
<dbReference type="EMBL" id="LR796892">
    <property type="protein sequence ID" value="CAB4173353.1"/>
    <property type="molecule type" value="Genomic_DNA"/>
</dbReference>
<evidence type="ECO:0000313" key="5">
    <source>
        <dbReference type="EMBL" id="CAB4215958.1"/>
    </source>
</evidence>